<accession>A0A366FEG5</accession>
<dbReference type="Proteomes" id="UP000253529">
    <property type="component" value="Unassembled WGS sequence"/>
</dbReference>
<reference evidence="2 3" key="1">
    <citation type="submission" date="2018-06" db="EMBL/GenBank/DDBJ databases">
        <title>Genomic Encyclopedia of Type Strains, Phase IV (KMG-IV): sequencing the most valuable type-strain genomes for metagenomic binning, comparative biology and taxonomic classification.</title>
        <authorList>
            <person name="Goeker M."/>
        </authorList>
    </citation>
    <scope>NUCLEOTIDE SEQUENCE [LARGE SCALE GENOMIC DNA]</scope>
    <source>
        <strain evidence="2 3">DSM 24875</strain>
    </source>
</reference>
<protein>
    <submittedName>
        <fullName evidence="2">Uncharacterized protein</fullName>
    </submittedName>
</protein>
<feature type="region of interest" description="Disordered" evidence="1">
    <location>
        <begin position="81"/>
        <end position="115"/>
    </location>
</feature>
<feature type="region of interest" description="Disordered" evidence="1">
    <location>
        <begin position="1"/>
        <end position="41"/>
    </location>
</feature>
<evidence type="ECO:0000256" key="1">
    <source>
        <dbReference type="SAM" id="MobiDB-lite"/>
    </source>
</evidence>
<organism evidence="2 3">
    <name type="scientific">Roseiarcus fermentans</name>
    <dbReference type="NCBI Taxonomy" id="1473586"/>
    <lineage>
        <taxon>Bacteria</taxon>
        <taxon>Pseudomonadati</taxon>
        <taxon>Pseudomonadota</taxon>
        <taxon>Alphaproteobacteria</taxon>
        <taxon>Hyphomicrobiales</taxon>
        <taxon>Roseiarcaceae</taxon>
        <taxon>Roseiarcus</taxon>
    </lineage>
</organism>
<name>A0A366FEG5_9HYPH</name>
<evidence type="ECO:0000313" key="2">
    <source>
        <dbReference type="EMBL" id="RBP13054.1"/>
    </source>
</evidence>
<dbReference type="EMBL" id="QNRK01000012">
    <property type="protein sequence ID" value="RBP13054.1"/>
    <property type="molecule type" value="Genomic_DNA"/>
</dbReference>
<comment type="caution">
    <text evidence="2">The sequence shown here is derived from an EMBL/GenBank/DDBJ whole genome shotgun (WGS) entry which is preliminary data.</text>
</comment>
<feature type="compositionally biased region" description="Basic residues" evidence="1">
    <location>
        <begin position="92"/>
        <end position="101"/>
    </location>
</feature>
<keyword evidence="3" id="KW-1185">Reference proteome</keyword>
<gene>
    <name evidence="2" type="ORF">DFR50_11223</name>
</gene>
<evidence type="ECO:0000313" key="3">
    <source>
        <dbReference type="Proteomes" id="UP000253529"/>
    </source>
</evidence>
<proteinExistence type="predicted"/>
<dbReference type="AlphaFoldDB" id="A0A366FEG5"/>
<sequence>MRRAKPSFTVEVRHRSRSAGKSTSSSEVQSMAPKIRPTALRSASHHLASAIFMPPKSPIQPSVEVAAPLTTGRILQSLVEPPAASDPIARTLRPRPGRPRRVQGSQSTPTLEVPCDPAARSWNVAPVEPARCIGPPIDGIAVSADEATPASNQVVQNSSVPAPRPKTKRRAQIPITFDAVPASASVNDRTLIRRTDASAPLPVTIDELSCPKRKRTIMGRYVFGNELKPGERWKRRLFKGR</sequence>